<proteinExistence type="predicted"/>
<protein>
    <recommendedName>
        <fullName evidence="1">TnsA endonuclease N-terminal domain-containing protein</fullName>
    </recommendedName>
</protein>
<dbReference type="InterPro" id="IPR014833">
    <property type="entry name" value="TnsA_N"/>
</dbReference>
<dbReference type="EMBL" id="CPZJ01000019">
    <property type="protein sequence ID" value="CNG47549.1"/>
    <property type="molecule type" value="Genomic_DNA"/>
</dbReference>
<reference evidence="2 3" key="1">
    <citation type="submission" date="2015-03" db="EMBL/GenBank/DDBJ databases">
        <authorList>
            <person name="Murphy D."/>
        </authorList>
    </citation>
    <scope>NUCLEOTIDE SEQUENCE [LARGE SCALE GENOMIC DNA]</scope>
    <source>
        <strain evidence="2 3">BR165/97</strain>
    </source>
</reference>
<gene>
    <name evidence="2" type="ORF">ERS008530_03851</name>
</gene>
<feature type="domain" description="TnsA endonuclease N-terminal" evidence="1">
    <location>
        <begin position="47"/>
        <end position="123"/>
    </location>
</feature>
<evidence type="ECO:0000259" key="1">
    <source>
        <dbReference type="Pfam" id="PF08722"/>
    </source>
</evidence>
<dbReference type="Pfam" id="PF08722">
    <property type="entry name" value="Tn7_TnsA-like_N"/>
    <property type="match status" value="1"/>
</dbReference>
<sequence length="214" mass="24997">MLEPARKIRRSSVKNIVRFPSVKSNGGKSILVESILESKYCLHLEFDKAVASYSPQPQTFRLNTPVGPVRYTPDFLVNYHSGLICYVEVKPLLQSLKSDYQNLFTCFRDYIETPNVKFIHVDENMIYQKPLINNYEFLYKFLKRPEIDMGKLISFSKKFPTCVHLKDLINEISKDISIGEVYTWLALGYLYFDMSKEMLNFNTEVSFNEQLTLD</sequence>
<name>A0A0T9MUG0_YERIN</name>
<evidence type="ECO:0000313" key="2">
    <source>
        <dbReference type="EMBL" id="CNG47549.1"/>
    </source>
</evidence>
<accession>A0A0T9MUG0</accession>
<dbReference type="Proteomes" id="UP000038750">
    <property type="component" value="Unassembled WGS sequence"/>
</dbReference>
<dbReference type="OrthoDB" id="6103242at2"/>
<evidence type="ECO:0000313" key="3">
    <source>
        <dbReference type="Proteomes" id="UP000038750"/>
    </source>
</evidence>
<dbReference type="AlphaFoldDB" id="A0A0T9MUG0"/>
<organism evidence="2 3">
    <name type="scientific">Yersinia intermedia</name>
    <dbReference type="NCBI Taxonomy" id="631"/>
    <lineage>
        <taxon>Bacteria</taxon>
        <taxon>Pseudomonadati</taxon>
        <taxon>Pseudomonadota</taxon>
        <taxon>Gammaproteobacteria</taxon>
        <taxon>Enterobacterales</taxon>
        <taxon>Yersiniaceae</taxon>
        <taxon>Yersinia</taxon>
    </lineage>
</organism>
<dbReference type="Gene3D" id="3.40.91.30">
    <property type="match status" value="1"/>
</dbReference>